<reference evidence="8" key="1">
    <citation type="submission" date="2022-06" db="EMBL/GenBank/DDBJ databases">
        <title>A novel DMS-producing enzyme.</title>
        <authorList>
            <person name="Zhang Y."/>
        </authorList>
    </citation>
    <scope>NUCLEOTIDE SEQUENCE</scope>
    <source>
        <strain evidence="8">RT37</strain>
    </source>
</reference>
<comment type="function">
    <text evidence="7">Catalyzes the formation of 4-diphosphocytidyl-2-C-methyl-D-erythritol from CTP and 2-C-methyl-D-erythritol 4-phosphate (MEP).</text>
</comment>
<proteinExistence type="inferred from homology"/>
<protein>
    <recommendedName>
        <fullName evidence="7">2-C-methyl-D-erythritol 4-phosphate cytidylyltransferase</fullName>
        <ecNumber evidence="7">2.7.7.60</ecNumber>
    </recommendedName>
    <alternativeName>
        <fullName evidence="7">4-diphosphocytidyl-2C-methyl-D-erythritol synthase</fullName>
    </alternativeName>
    <alternativeName>
        <fullName evidence="7">MEP cytidylyltransferase</fullName>
        <shortName evidence="7">MCT</shortName>
    </alternativeName>
</protein>
<dbReference type="InterPro" id="IPR029044">
    <property type="entry name" value="Nucleotide-diphossugar_trans"/>
</dbReference>
<dbReference type="PROSITE" id="PS01295">
    <property type="entry name" value="ISPD"/>
    <property type="match status" value="1"/>
</dbReference>
<dbReference type="PANTHER" id="PTHR32125:SF4">
    <property type="entry name" value="2-C-METHYL-D-ERYTHRITOL 4-PHOSPHATE CYTIDYLYLTRANSFERASE, CHLOROPLASTIC"/>
    <property type="match status" value="1"/>
</dbReference>
<evidence type="ECO:0000256" key="1">
    <source>
        <dbReference type="ARBA" id="ARBA00001282"/>
    </source>
</evidence>
<keyword evidence="5 7" id="KW-0548">Nucleotidyltransferase</keyword>
<dbReference type="InterPro" id="IPR001228">
    <property type="entry name" value="IspD"/>
</dbReference>
<keyword evidence="6 7" id="KW-0414">Isoprene biosynthesis</keyword>
<evidence type="ECO:0000256" key="3">
    <source>
        <dbReference type="ARBA" id="ARBA00009789"/>
    </source>
</evidence>
<evidence type="ECO:0000313" key="8">
    <source>
        <dbReference type="EMBL" id="XBO71933.1"/>
    </source>
</evidence>
<evidence type="ECO:0000256" key="6">
    <source>
        <dbReference type="ARBA" id="ARBA00023229"/>
    </source>
</evidence>
<comment type="similarity">
    <text evidence="3 7">Belongs to the IspD/TarI cytidylyltransferase family. IspD subfamily.</text>
</comment>
<dbReference type="NCBIfam" id="TIGR00453">
    <property type="entry name" value="ispD"/>
    <property type="match status" value="1"/>
</dbReference>
<gene>
    <name evidence="7 8" type="primary">ispD</name>
    <name evidence="8" type="ORF">NFG58_04270</name>
</gene>
<name>A0AAU7KL73_9GAMM</name>
<dbReference type="SUPFAM" id="SSF53448">
    <property type="entry name" value="Nucleotide-diphospho-sugar transferases"/>
    <property type="match status" value="1"/>
</dbReference>
<dbReference type="GO" id="GO:0050518">
    <property type="term" value="F:2-C-methyl-D-erythritol 4-phosphate cytidylyltransferase activity"/>
    <property type="evidence" value="ECO:0007669"/>
    <property type="project" value="UniProtKB-UniRule"/>
</dbReference>
<evidence type="ECO:0000256" key="5">
    <source>
        <dbReference type="ARBA" id="ARBA00022695"/>
    </source>
</evidence>
<evidence type="ECO:0000256" key="4">
    <source>
        <dbReference type="ARBA" id="ARBA00022679"/>
    </source>
</evidence>
<dbReference type="InterPro" id="IPR050088">
    <property type="entry name" value="IspD/TarI_cytidylyltransf_bact"/>
</dbReference>
<dbReference type="EMBL" id="CP098827">
    <property type="protein sequence ID" value="XBO71933.1"/>
    <property type="molecule type" value="Genomic_DNA"/>
</dbReference>
<dbReference type="Gene3D" id="3.90.550.10">
    <property type="entry name" value="Spore Coat Polysaccharide Biosynthesis Protein SpsA, Chain A"/>
    <property type="match status" value="1"/>
</dbReference>
<organism evidence="8">
    <name type="scientific">Halomonas sp. RT37</name>
    <dbReference type="NCBI Taxonomy" id="2950872"/>
    <lineage>
        <taxon>Bacteria</taxon>
        <taxon>Pseudomonadati</taxon>
        <taxon>Pseudomonadota</taxon>
        <taxon>Gammaproteobacteria</taxon>
        <taxon>Oceanospirillales</taxon>
        <taxon>Halomonadaceae</taxon>
        <taxon>Halomonas</taxon>
    </lineage>
</organism>
<comment type="catalytic activity">
    <reaction evidence="1 7">
        <text>2-C-methyl-D-erythritol 4-phosphate + CTP + H(+) = 4-CDP-2-C-methyl-D-erythritol + diphosphate</text>
        <dbReference type="Rhea" id="RHEA:13429"/>
        <dbReference type="ChEBI" id="CHEBI:15378"/>
        <dbReference type="ChEBI" id="CHEBI:33019"/>
        <dbReference type="ChEBI" id="CHEBI:37563"/>
        <dbReference type="ChEBI" id="CHEBI:57823"/>
        <dbReference type="ChEBI" id="CHEBI:58262"/>
        <dbReference type="EC" id="2.7.7.60"/>
    </reaction>
</comment>
<dbReference type="GO" id="GO:0019288">
    <property type="term" value="P:isopentenyl diphosphate biosynthetic process, methylerythritol 4-phosphate pathway"/>
    <property type="evidence" value="ECO:0007669"/>
    <property type="project" value="UniProtKB-UniRule"/>
</dbReference>
<dbReference type="PANTHER" id="PTHR32125">
    <property type="entry name" value="2-C-METHYL-D-ERYTHRITOL 4-PHOSPHATE CYTIDYLYLTRANSFERASE, CHLOROPLASTIC"/>
    <property type="match status" value="1"/>
</dbReference>
<dbReference type="FunFam" id="3.90.550.10:FF:000003">
    <property type="entry name" value="2-C-methyl-D-erythritol 4-phosphate cytidylyltransferase"/>
    <property type="match status" value="1"/>
</dbReference>
<dbReference type="CDD" id="cd02516">
    <property type="entry name" value="CDP-ME_synthetase"/>
    <property type="match status" value="1"/>
</dbReference>
<sequence>MSRLWLIVPAAGVGKRVGGTCPKQYLEVAGRPVLAHTLARLHQSFPEARLCLCLAPDDDWFDPALVPFTDWQRVAGGAERVHSVVNALAAVAAQGAPDDLVLVHDVARPCVSADDLSRLYNAALASPDGALLASPVADTIKRDDGQGAVANTEDRRGLWQAQTPQAFRFALLQEALARALAPDGIGVGRITDEASAVEALGRAPRLVAGRRDNIKITHPEDLRLAELILAGDAVLRDLHESS</sequence>
<feature type="site" description="Positions MEP for the nucleophilic attack" evidence="7">
    <location>
        <position position="155"/>
    </location>
</feature>
<feature type="site" description="Transition state stabilizer" evidence="7">
    <location>
        <position position="16"/>
    </location>
</feature>
<dbReference type="Pfam" id="PF01128">
    <property type="entry name" value="IspD"/>
    <property type="match status" value="1"/>
</dbReference>
<dbReference type="InterPro" id="IPR034683">
    <property type="entry name" value="IspD/TarI"/>
</dbReference>
<feature type="site" description="Transition state stabilizer" evidence="7">
    <location>
        <position position="23"/>
    </location>
</feature>
<keyword evidence="4 7" id="KW-0808">Transferase</keyword>
<evidence type="ECO:0000256" key="7">
    <source>
        <dbReference type="HAMAP-Rule" id="MF_00108"/>
    </source>
</evidence>
<feature type="site" description="Positions MEP for the nucleophilic attack" evidence="7">
    <location>
        <position position="215"/>
    </location>
</feature>
<accession>A0AAU7KL73</accession>
<dbReference type="EC" id="2.7.7.60" evidence="7"/>
<dbReference type="RefSeq" id="WP_045991031.1">
    <property type="nucleotide sequence ID" value="NZ_CP098827.1"/>
</dbReference>
<evidence type="ECO:0000256" key="2">
    <source>
        <dbReference type="ARBA" id="ARBA00004787"/>
    </source>
</evidence>
<dbReference type="InterPro" id="IPR018294">
    <property type="entry name" value="ISPD_synthase_CS"/>
</dbReference>
<dbReference type="AlphaFoldDB" id="A0AAU7KL73"/>
<dbReference type="HAMAP" id="MF_00108">
    <property type="entry name" value="IspD"/>
    <property type="match status" value="1"/>
</dbReference>
<comment type="pathway">
    <text evidence="2 7">Isoprenoid biosynthesis; isopentenyl diphosphate biosynthesis via DXP pathway; isopentenyl diphosphate from 1-deoxy-D-xylulose 5-phosphate: step 2/6.</text>
</comment>